<feature type="signal peptide" evidence="1">
    <location>
        <begin position="1"/>
        <end position="29"/>
    </location>
</feature>
<accession>A0A0D5A0S8</accession>
<proteinExistence type="predicted"/>
<keyword evidence="3" id="KW-0614">Plasmid</keyword>
<evidence type="ECO:0000313" key="3">
    <source>
        <dbReference type="EMBL" id="AJW30014.1"/>
    </source>
</evidence>
<dbReference type="EMBL" id="KM659092">
    <property type="protein sequence ID" value="AJW30014.1"/>
    <property type="molecule type" value="Genomic_DNA"/>
</dbReference>
<evidence type="ECO:0000259" key="2">
    <source>
        <dbReference type="Pfam" id="PF13827"/>
    </source>
</evidence>
<dbReference type="AlphaFoldDB" id="A0A0D5A0S8"/>
<feature type="domain" description="DUF4189" evidence="2">
    <location>
        <begin position="55"/>
        <end position="104"/>
    </location>
</feature>
<feature type="chain" id="PRO_5002290479" description="DUF4189 domain-containing protein" evidence="1">
    <location>
        <begin position="30"/>
        <end position="162"/>
    </location>
</feature>
<evidence type="ECO:0000256" key="1">
    <source>
        <dbReference type="SAM" id="SignalP"/>
    </source>
</evidence>
<feature type="domain" description="DUF4189" evidence="2">
    <location>
        <begin position="116"/>
        <end position="161"/>
    </location>
</feature>
<dbReference type="RefSeq" id="WP_247871774.1">
    <property type="nucleotide sequence ID" value="NZ_KM659092.1"/>
</dbReference>
<gene>
    <name evidence="3" type="ORF">pLM19O2_p69</name>
</gene>
<geneLocation type="plasmid" evidence="3">
    <name>pLM19O2</name>
</geneLocation>
<sequence length="162" mass="17032">MRKHLTSALMAGLLAVAPVTLIALSPVNAADPVQLENEVPVPPPVVSAPDGIGIWGAIAYSGTDGKYGMFWGGNTRSEAEANALQHCQNANGMACELVQTFRNHRKWNDDDGLFPYDNCAALAVDKQSKAFGVASAKALSQARASALDQCNGTCKIVEQGCT</sequence>
<keyword evidence="1" id="KW-0732">Signal</keyword>
<reference evidence="3" key="1">
    <citation type="submission" date="2014-09" db="EMBL/GenBank/DDBJ databases">
        <title>The mobilome of the heavy metals and metalloids hypertolerant bacteria from the Lubin copper mine (Poland).</title>
        <authorList>
            <person name="Dziewit L."/>
            <person name="Bartosik D."/>
        </authorList>
    </citation>
    <scope>NUCLEOTIDE SEQUENCE</scope>
    <source>
        <plasmid evidence="3">pLM19O2</plasmid>
    </source>
</reference>
<name>A0A0D5A0S8_9HYPH</name>
<dbReference type="InterPro" id="IPR025240">
    <property type="entry name" value="DUF4189"/>
</dbReference>
<dbReference type="Pfam" id="PF13827">
    <property type="entry name" value="DUF4189"/>
    <property type="match status" value="2"/>
</dbReference>
<protein>
    <recommendedName>
        <fullName evidence="2">DUF4189 domain-containing protein</fullName>
    </recommendedName>
</protein>
<organism evidence="3">
    <name type="scientific">Ochrobactrum sp. LM19</name>
    <dbReference type="NCBI Taxonomy" id="1449781"/>
    <lineage>
        <taxon>Bacteria</taxon>
        <taxon>Pseudomonadati</taxon>
        <taxon>Pseudomonadota</taxon>
        <taxon>Alphaproteobacteria</taxon>
        <taxon>Hyphomicrobiales</taxon>
        <taxon>Brucellaceae</taxon>
        <taxon>Brucella/Ochrobactrum group</taxon>
        <taxon>Ochrobactrum</taxon>
    </lineage>
</organism>